<dbReference type="AlphaFoldDB" id="A0A1I0G5N7"/>
<protein>
    <submittedName>
        <fullName evidence="2">Uncharacterized protein</fullName>
    </submittedName>
</protein>
<accession>A0A1I0G5N7</accession>
<organism evidence="2 3">
    <name type="scientific">Paracoccus homiensis</name>
    <dbReference type="NCBI Taxonomy" id="364199"/>
    <lineage>
        <taxon>Bacteria</taxon>
        <taxon>Pseudomonadati</taxon>
        <taxon>Pseudomonadota</taxon>
        <taxon>Alphaproteobacteria</taxon>
        <taxon>Rhodobacterales</taxon>
        <taxon>Paracoccaceae</taxon>
        <taxon>Paracoccus</taxon>
    </lineage>
</organism>
<dbReference type="EMBL" id="FOHO01000007">
    <property type="protein sequence ID" value="SET65195.1"/>
    <property type="molecule type" value="Genomic_DNA"/>
</dbReference>
<evidence type="ECO:0000256" key="1">
    <source>
        <dbReference type="SAM" id="Phobius"/>
    </source>
</evidence>
<evidence type="ECO:0000313" key="3">
    <source>
        <dbReference type="Proteomes" id="UP000199180"/>
    </source>
</evidence>
<reference evidence="2 3" key="1">
    <citation type="submission" date="2016-10" db="EMBL/GenBank/DDBJ databases">
        <authorList>
            <person name="de Groot N.N."/>
        </authorList>
    </citation>
    <scope>NUCLEOTIDE SEQUENCE [LARGE SCALE GENOMIC DNA]</scope>
    <source>
        <strain evidence="2 3">DSM 17862</strain>
    </source>
</reference>
<keyword evidence="3" id="KW-1185">Reference proteome</keyword>
<feature type="transmembrane region" description="Helical" evidence="1">
    <location>
        <begin position="33"/>
        <end position="56"/>
    </location>
</feature>
<dbReference type="Proteomes" id="UP000199180">
    <property type="component" value="Unassembled WGS sequence"/>
</dbReference>
<proteinExistence type="predicted"/>
<name>A0A1I0G5N7_9RHOB</name>
<evidence type="ECO:0000313" key="2">
    <source>
        <dbReference type="EMBL" id="SET65195.1"/>
    </source>
</evidence>
<keyword evidence="1" id="KW-0812">Transmembrane</keyword>
<keyword evidence="1" id="KW-1133">Transmembrane helix</keyword>
<keyword evidence="1" id="KW-0472">Membrane</keyword>
<sequence length="257" mass="28746">MIFDGILAWLSEIDGKLSVFVIPLNQPQTGLDWSTIVSGVVGGLATLIAAFCVFWLGNRNERKAREDEELKAAAANALSGYFKLAKWCNLIANINLHIDKSFQAAREHGLSSSEAFAVVGPSAGVFTEPRLLSASEFSFLLTKENFKIAEDVGLVEERAINLHHLFQKYSELHIELQMWLDAIPEFSRKLDGPIASDQIPNAYKDRFDYRAAQLNQILGGIIDTLEEDMAFSIKTTQKFILAAHERYKPHFPKLDFG</sequence>
<gene>
    <name evidence="2" type="ORF">SAMN04489858_107170</name>
</gene>